<dbReference type="GO" id="GO:0016887">
    <property type="term" value="F:ATP hydrolysis activity"/>
    <property type="evidence" value="ECO:0007669"/>
    <property type="project" value="InterPro"/>
</dbReference>
<name>A0A451AN79_9GAMM</name>
<comment type="similarity">
    <text evidence="4">Belongs to the ABC transporter superfamily. Macrolide exporter (TC 3.A.1.122) family.</text>
</comment>
<dbReference type="PANTHER" id="PTHR24220:SF86">
    <property type="entry name" value="ABC TRANSPORTER ABCH.1"/>
    <property type="match status" value="1"/>
</dbReference>
<dbReference type="InterPro" id="IPR015854">
    <property type="entry name" value="ABC_transpr_LolD-like"/>
</dbReference>
<dbReference type="SUPFAM" id="SSF52540">
    <property type="entry name" value="P-loop containing nucleoside triphosphate hydrolases"/>
    <property type="match status" value="1"/>
</dbReference>
<evidence type="ECO:0000256" key="3">
    <source>
        <dbReference type="ARBA" id="ARBA00022840"/>
    </source>
</evidence>
<dbReference type="EMBL" id="CAADFZ010000144">
    <property type="protein sequence ID" value="VFK67477.1"/>
    <property type="molecule type" value="Genomic_DNA"/>
</dbReference>
<dbReference type="PROSITE" id="PS00211">
    <property type="entry name" value="ABC_TRANSPORTER_1"/>
    <property type="match status" value="1"/>
</dbReference>
<dbReference type="Pfam" id="PF00005">
    <property type="entry name" value="ABC_tran"/>
    <property type="match status" value="1"/>
</dbReference>
<evidence type="ECO:0000256" key="5">
    <source>
        <dbReference type="SAM" id="MobiDB-lite"/>
    </source>
</evidence>
<feature type="region of interest" description="Disordered" evidence="5">
    <location>
        <begin position="221"/>
        <end position="242"/>
    </location>
</feature>
<dbReference type="FunFam" id="3.40.50.300:FF:000032">
    <property type="entry name" value="Export ABC transporter ATP-binding protein"/>
    <property type="match status" value="1"/>
</dbReference>
<dbReference type="InterPro" id="IPR027417">
    <property type="entry name" value="P-loop_NTPase"/>
</dbReference>
<dbReference type="PANTHER" id="PTHR24220">
    <property type="entry name" value="IMPORT ATP-BINDING PROTEIN"/>
    <property type="match status" value="1"/>
</dbReference>
<dbReference type="Gene3D" id="3.40.50.300">
    <property type="entry name" value="P-loop containing nucleotide triphosphate hydrolases"/>
    <property type="match status" value="1"/>
</dbReference>
<dbReference type="InterPro" id="IPR003593">
    <property type="entry name" value="AAA+_ATPase"/>
</dbReference>
<sequence length="242" mass="26680">MLPAARIEGLKRHYRLGDTIVRSLDGVSAEFGAGEFQAITGPSGSGKSTLLNLLGCLDRPTEGKYWIGDTEIGGLDDDELSQIRGARIGFIFQSFNLIPQLSIVENVEVPLFYQGWRPRDSRARAVELITLMGLGHRLKHYPTELSGGQQQRVAIARALACDPPILLADEPTGNLDSKTAREILDVLMAFREKGKTLIMVTHDESIALMADKRMSLSDGRIDDRHPFSTHPAGQFEAAPWRT</sequence>
<proteinExistence type="inferred from homology"/>
<protein>
    <submittedName>
        <fullName evidence="7">Putative ABC transport system ATP-binding protein</fullName>
    </submittedName>
</protein>
<feature type="domain" description="ABC transporter" evidence="6">
    <location>
        <begin position="5"/>
        <end position="240"/>
    </location>
</feature>
<evidence type="ECO:0000256" key="4">
    <source>
        <dbReference type="ARBA" id="ARBA00038388"/>
    </source>
</evidence>
<dbReference type="AlphaFoldDB" id="A0A451AN79"/>
<dbReference type="GO" id="GO:0005524">
    <property type="term" value="F:ATP binding"/>
    <property type="evidence" value="ECO:0007669"/>
    <property type="project" value="UniProtKB-KW"/>
</dbReference>
<dbReference type="InterPro" id="IPR017871">
    <property type="entry name" value="ABC_transporter-like_CS"/>
</dbReference>
<dbReference type="InterPro" id="IPR017911">
    <property type="entry name" value="MacB-like_ATP-bd"/>
</dbReference>
<dbReference type="EMBL" id="CAADGD010000147">
    <property type="protein sequence ID" value="VFK72892.1"/>
    <property type="molecule type" value="Genomic_DNA"/>
</dbReference>
<evidence type="ECO:0000313" key="7">
    <source>
        <dbReference type="EMBL" id="VFK67477.1"/>
    </source>
</evidence>
<reference evidence="7" key="1">
    <citation type="submission" date="2019-02" db="EMBL/GenBank/DDBJ databases">
        <authorList>
            <person name="Gruber-Vodicka R. H."/>
            <person name="Seah K. B. B."/>
        </authorList>
    </citation>
    <scope>NUCLEOTIDE SEQUENCE</scope>
    <source>
        <strain evidence="8">BECK_BY19</strain>
        <strain evidence="7">BECK_BY8</strain>
    </source>
</reference>
<evidence type="ECO:0000259" key="6">
    <source>
        <dbReference type="PROSITE" id="PS50893"/>
    </source>
</evidence>
<evidence type="ECO:0000313" key="8">
    <source>
        <dbReference type="EMBL" id="VFK72892.1"/>
    </source>
</evidence>
<organism evidence="7">
    <name type="scientific">Candidatus Kentrum sp. UNK</name>
    <dbReference type="NCBI Taxonomy" id="2126344"/>
    <lineage>
        <taxon>Bacteria</taxon>
        <taxon>Pseudomonadati</taxon>
        <taxon>Pseudomonadota</taxon>
        <taxon>Gammaproteobacteria</taxon>
        <taxon>Candidatus Kentrum</taxon>
    </lineage>
</organism>
<dbReference type="CDD" id="cd03255">
    <property type="entry name" value="ABC_MJ0796_LolCDE_FtsE"/>
    <property type="match status" value="1"/>
</dbReference>
<keyword evidence="2" id="KW-0547">Nucleotide-binding</keyword>
<dbReference type="GO" id="GO:0005886">
    <property type="term" value="C:plasma membrane"/>
    <property type="evidence" value="ECO:0007669"/>
    <property type="project" value="TreeGrafter"/>
</dbReference>
<keyword evidence="3 7" id="KW-0067">ATP-binding</keyword>
<dbReference type="PROSITE" id="PS50893">
    <property type="entry name" value="ABC_TRANSPORTER_2"/>
    <property type="match status" value="1"/>
</dbReference>
<evidence type="ECO:0000256" key="1">
    <source>
        <dbReference type="ARBA" id="ARBA00022448"/>
    </source>
</evidence>
<gene>
    <name evidence="7" type="ORF">BECKUNK1418G_GA0071005_11447</name>
    <name evidence="8" type="ORF">BECKUNK1418H_GA0071006_11475</name>
</gene>
<dbReference type="GO" id="GO:1902495">
    <property type="term" value="C:transmembrane transporter complex"/>
    <property type="evidence" value="ECO:0007669"/>
    <property type="project" value="UniProtKB-ARBA"/>
</dbReference>
<keyword evidence="1" id="KW-0813">Transport</keyword>
<dbReference type="GO" id="GO:0022857">
    <property type="term" value="F:transmembrane transporter activity"/>
    <property type="evidence" value="ECO:0007669"/>
    <property type="project" value="TreeGrafter"/>
</dbReference>
<accession>A0A451AN79</accession>
<dbReference type="InterPro" id="IPR003439">
    <property type="entry name" value="ABC_transporter-like_ATP-bd"/>
</dbReference>
<dbReference type="SMART" id="SM00382">
    <property type="entry name" value="AAA"/>
    <property type="match status" value="1"/>
</dbReference>
<evidence type="ECO:0000256" key="2">
    <source>
        <dbReference type="ARBA" id="ARBA00022741"/>
    </source>
</evidence>